<dbReference type="STRING" id="341454.A0A4S2N735"/>
<evidence type="ECO:0000313" key="13">
    <source>
        <dbReference type="EMBL" id="TGZ85110.1"/>
    </source>
</evidence>
<feature type="active site" description="O-(5'-phospho-DNA)-tyrosine intermediate" evidence="10">
    <location>
        <position position="84"/>
    </location>
</feature>
<dbReference type="FunCoup" id="A0A4S2N735">
    <property type="interactions" value="786"/>
</dbReference>
<dbReference type="GO" id="GO:0007131">
    <property type="term" value="P:reciprocal meiotic recombination"/>
    <property type="evidence" value="ECO:0007669"/>
    <property type="project" value="TreeGrafter"/>
</dbReference>
<feature type="domain" description="Topoisomerase 6 subunit A/Spo11 TOPRIM" evidence="12">
    <location>
        <begin position="169"/>
        <end position="331"/>
    </location>
</feature>
<evidence type="ECO:0000313" key="14">
    <source>
        <dbReference type="Proteomes" id="UP000298138"/>
    </source>
</evidence>
<evidence type="ECO:0000256" key="2">
    <source>
        <dbReference type="ARBA" id="ARBA00001946"/>
    </source>
</evidence>
<comment type="similarity">
    <text evidence="3 10">Belongs to the TOP6A family.</text>
</comment>
<keyword evidence="7 10" id="KW-0799">Topoisomerase</keyword>
<evidence type="ECO:0000256" key="9">
    <source>
        <dbReference type="ARBA" id="ARBA00023235"/>
    </source>
</evidence>
<dbReference type="GO" id="GO:0003677">
    <property type="term" value="F:DNA binding"/>
    <property type="evidence" value="ECO:0007669"/>
    <property type="project" value="UniProtKB-UniRule"/>
</dbReference>
<evidence type="ECO:0000256" key="4">
    <source>
        <dbReference type="ARBA" id="ARBA00012895"/>
    </source>
</evidence>
<evidence type="ECO:0000256" key="10">
    <source>
        <dbReference type="PROSITE-ProRule" id="PRU01385"/>
    </source>
</evidence>
<dbReference type="PRINTS" id="PR01550">
    <property type="entry name" value="TOP6AFAMILY"/>
</dbReference>
<evidence type="ECO:0000256" key="8">
    <source>
        <dbReference type="ARBA" id="ARBA00023125"/>
    </source>
</evidence>
<dbReference type="SUPFAM" id="SSF56726">
    <property type="entry name" value="DNA topoisomerase IV, alpha subunit"/>
    <property type="match status" value="1"/>
</dbReference>
<dbReference type="GO" id="GO:0046872">
    <property type="term" value="F:metal ion binding"/>
    <property type="evidence" value="ECO:0007669"/>
    <property type="project" value="UniProtKB-KW"/>
</dbReference>
<dbReference type="PANTHER" id="PTHR10848:SF0">
    <property type="entry name" value="MEIOTIC RECOMBINATION PROTEIN SPO11"/>
    <property type="match status" value="1"/>
</dbReference>
<gene>
    <name evidence="13" type="ORF">EX30DRAFT_368222</name>
</gene>
<evidence type="ECO:0000256" key="7">
    <source>
        <dbReference type="ARBA" id="ARBA00023029"/>
    </source>
</evidence>
<dbReference type="OrthoDB" id="5377392at2759"/>
<evidence type="ECO:0000259" key="11">
    <source>
        <dbReference type="Pfam" id="PF04406"/>
    </source>
</evidence>
<reference evidence="13 14" key="1">
    <citation type="submission" date="2019-04" db="EMBL/GenBank/DDBJ databases">
        <title>Comparative genomics and transcriptomics to analyze fruiting body development in filamentous ascomycetes.</title>
        <authorList>
            <consortium name="DOE Joint Genome Institute"/>
            <person name="Lutkenhaus R."/>
            <person name="Traeger S."/>
            <person name="Breuer J."/>
            <person name="Kuo A."/>
            <person name="Lipzen A."/>
            <person name="Pangilinan J."/>
            <person name="Dilworth D."/>
            <person name="Sandor L."/>
            <person name="Poggeler S."/>
            <person name="Barry K."/>
            <person name="Grigoriev I.V."/>
            <person name="Nowrousian M."/>
        </authorList>
    </citation>
    <scope>NUCLEOTIDE SEQUENCE [LARGE SCALE GENOMIC DNA]</scope>
    <source>
        <strain evidence="13 14">CBS 389.68</strain>
    </source>
</reference>
<dbReference type="Gene3D" id="1.10.10.10">
    <property type="entry name" value="Winged helix-like DNA-binding domain superfamily/Winged helix DNA-binding domain"/>
    <property type="match status" value="1"/>
</dbReference>
<sequence>MDDQQYILDSITKTLQLIHTNFTHNQPASLTLANRRNGSPTRTISFPGRTAHEAHQFASILKIMDIIHDCITTGTTITKRDVYYRHVSLFKSQSSVDRLVDDLAATFGVSRSCLHVVGASKGMVYGAMTIRMRDGTSVRCDEVDNGGGVLIPTASLISSVDVPNEIRWCVVVEKDAVFKTICSELRGFLKTRCVFVTGKGYPDVATRELSWRLATTMHRVKVVCLVDYDPDGYEILNTYRNGSRAMAHEADLAANNIQCIGVKGAHLAEIIRLHGVNTGGGHIDLPTLSPRDRRKAHKMLDRLAGDTEICGELKRMLFVGVKAEIEAIDNLHNWLEHAVMTETL</sequence>
<dbReference type="GO" id="GO:0003918">
    <property type="term" value="F:DNA topoisomerase type II (double strand cut, ATP-hydrolyzing) activity"/>
    <property type="evidence" value="ECO:0007669"/>
    <property type="project" value="UniProtKB-UniRule"/>
</dbReference>
<dbReference type="GO" id="GO:0000706">
    <property type="term" value="P:meiotic DNA double-strand break processing"/>
    <property type="evidence" value="ECO:0007669"/>
    <property type="project" value="TreeGrafter"/>
</dbReference>
<evidence type="ECO:0000259" key="12">
    <source>
        <dbReference type="Pfam" id="PF21180"/>
    </source>
</evidence>
<dbReference type="InterPro" id="IPR034136">
    <property type="entry name" value="TOPRIM_Topo6A/Spo11"/>
</dbReference>
<dbReference type="PROSITE" id="PS52041">
    <property type="entry name" value="TOPO_IIB"/>
    <property type="match status" value="1"/>
</dbReference>
<dbReference type="Proteomes" id="UP000298138">
    <property type="component" value="Unassembled WGS sequence"/>
</dbReference>
<accession>A0A4S2N735</accession>
<protein>
    <recommendedName>
        <fullName evidence="4">DNA topoisomerase (ATP-hydrolyzing)</fullName>
        <ecNumber evidence="4">5.6.2.2</ecNumber>
    </recommendedName>
</protein>
<dbReference type="GO" id="GO:0042138">
    <property type="term" value="P:meiotic DNA double-strand break formation"/>
    <property type="evidence" value="ECO:0007669"/>
    <property type="project" value="TreeGrafter"/>
</dbReference>
<dbReference type="GO" id="GO:0005524">
    <property type="term" value="F:ATP binding"/>
    <property type="evidence" value="ECO:0007669"/>
    <property type="project" value="InterPro"/>
</dbReference>
<feature type="domain" description="Spo11/DNA topoisomerase VI subunit A N-terminal" evidence="11">
    <location>
        <begin position="56"/>
        <end position="116"/>
    </location>
</feature>
<dbReference type="Gene3D" id="3.40.1360.10">
    <property type="match status" value="1"/>
</dbReference>
<dbReference type="InterPro" id="IPR002815">
    <property type="entry name" value="Spo11/TopoVI_A"/>
</dbReference>
<dbReference type="EMBL" id="ML220112">
    <property type="protein sequence ID" value="TGZ85110.1"/>
    <property type="molecule type" value="Genomic_DNA"/>
</dbReference>
<dbReference type="PANTHER" id="PTHR10848">
    <property type="entry name" value="MEIOTIC RECOMBINATION PROTEIN SPO11"/>
    <property type="match status" value="1"/>
</dbReference>
<dbReference type="EC" id="5.6.2.2" evidence="4"/>
<name>A0A4S2N735_9PEZI</name>
<evidence type="ECO:0000256" key="6">
    <source>
        <dbReference type="ARBA" id="ARBA00022842"/>
    </source>
</evidence>
<keyword evidence="6" id="KW-0460">Magnesium</keyword>
<dbReference type="InterPro" id="IPR036078">
    <property type="entry name" value="Spo11/TopoVI_A_sf"/>
</dbReference>
<evidence type="ECO:0000256" key="3">
    <source>
        <dbReference type="ARBA" id="ARBA00006559"/>
    </source>
</evidence>
<keyword evidence="9 10" id="KW-0413">Isomerase</keyword>
<proteinExistence type="inferred from homology"/>
<organism evidence="13 14">
    <name type="scientific">Ascodesmis nigricans</name>
    <dbReference type="NCBI Taxonomy" id="341454"/>
    <lineage>
        <taxon>Eukaryota</taxon>
        <taxon>Fungi</taxon>
        <taxon>Dikarya</taxon>
        <taxon>Ascomycota</taxon>
        <taxon>Pezizomycotina</taxon>
        <taxon>Pezizomycetes</taxon>
        <taxon>Pezizales</taxon>
        <taxon>Ascodesmidaceae</taxon>
        <taxon>Ascodesmis</taxon>
    </lineage>
</organism>
<dbReference type="InParanoid" id="A0A4S2N735"/>
<dbReference type="AlphaFoldDB" id="A0A4S2N735"/>
<dbReference type="InterPro" id="IPR036388">
    <property type="entry name" value="WH-like_DNA-bd_sf"/>
</dbReference>
<dbReference type="InterPro" id="IPR013049">
    <property type="entry name" value="Spo11/TopoVI_A_N"/>
</dbReference>
<evidence type="ECO:0000256" key="1">
    <source>
        <dbReference type="ARBA" id="ARBA00000185"/>
    </source>
</evidence>
<keyword evidence="8 10" id="KW-0238">DNA-binding</keyword>
<comment type="catalytic activity">
    <reaction evidence="1 10">
        <text>ATP-dependent breakage, passage and rejoining of double-stranded DNA.</text>
        <dbReference type="EC" id="5.6.2.2"/>
    </reaction>
</comment>
<evidence type="ECO:0000256" key="5">
    <source>
        <dbReference type="ARBA" id="ARBA00022723"/>
    </source>
</evidence>
<keyword evidence="14" id="KW-1185">Reference proteome</keyword>
<dbReference type="Pfam" id="PF04406">
    <property type="entry name" value="TP6A_N"/>
    <property type="match status" value="1"/>
</dbReference>
<comment type="cofactor">
    <cofactor evidence="2">
        <name>Mg(2+)</name>
        <dbReference type="ChEBI" id="CHEBI:18420"/>
    </cofactor>
</comment>
<dbReference type="Pfam" id="PF21180">
    <property type="entry name" value="TOP6A-Spo11_Toprim"/>
    <property type="match status" value="1"/>
</dbReference>
<dbReference type="CDD" id="cd00223">
    <property type="entry name" value="TOPRIM_TopoIIB_SPO"/>
    <property type="match status" value="1"/>
</dbReference>
<dbReference type="GO" id="GO:0000228">
    <property type="term" value="C:nuclear chromosome"/>
    <property type="evidence" value="ECO:0007669"/>
    <property type="project" value="TreeGrafter"/>
</dbReference>
<keyword evidence="5" id="KW-0479">Metal-binding</keyword>